<organism evidence="2 4">
    <name type="scientific">Rotaria sordida</name>
    <dbReference type="NCBI Taxonomy" id="392033"/>
    <lineage>
        <taxon>Eukaryota</taxon>
        <taxon>Metazoa</taxon>
        <taxon>Spiralia</taxon>
        <taxon>Gnathifera</taxon>
        <taxon>Rotifera</taxon>
        <taxon>Eurotatoria</taxon>
        <taxon>Bdelloidea</taxon>
        <taxon>Philodinida</taxon>
        <taxon>Philodinidae</taxon>
        <taxon>Rotaria</taxon>
    </lineage>
</organism>
<dbReference type="OrthoDB" id="952271at2759"/>
<dbReference type="Gene3D" id="3.30.830.10">
    <property type="entry name" value="Metalloenzyme, LuxS/M16 peptidase-like"/>
    <property type="match status" value="1"/>
</dbReference>
<keyword evidence="1" id="KW-0479">Metal-binding</keyword>
<dbReference type="AlphaFoldDB" id="A0A815U9F1"/>
<dbReference type="Proteomes" id="UP000663823">
    <property type="component" value="Unassembled WGS sequence"/>
</dbReference>
<protein>
    <submittedName>
        <fullName evidence="2">Uncharacterized protein</fullName>
    </submittedName>
</protein>
<dbReference type="InterPro" id="IPR011249">
    <property type="entry name" value="Metalloenz_LuxS/M16"/>
</dbReference>
<dbReference type="PANTHER" id="PTHR43690">
    <property type="entry name" value="NARDILYSIN"/>
    <property type="match status" value="1"/>
</dbReference>
<evidence type="ECO:0000256" key="1">
    <source>
        <dbReference type="ARBA" id="ARBA00022723"/>
    </source>
</evidence>
<dbReference type="PANTHER" id="PTHR43690:SF18">
    <property type="entry name" value="INSULIN-DEGRADING ENZYME-RELATED"/>
    <property type="match status" value="1"/>
</dbReference>
<dbReference type="InterPro" id="IPR050626">
    <property type="entry name" value="Peptidase_M16"/>
</dbReference>
<proteinExistence type="predicted"/>
<evidence type="ECO:0000313" key="2">
    <source>
        <dbReference type="EMBL" id="CAF1512867.1"/>
    </source>
</evidence>
<gene>
    <name evidence="3" type="ORF">OTI717_LOCUS41755</name>
    <name evidence="2" type="ORF">RFH988_LOCUS39118</name>
</gene>
<reference evidence="2" key="1">
    <citation type="submission" date="2021-02" db="EMBL/GenBank/DDBJ databases">
        <authorList>
            <person name="Nowell W R."/>
        </authorList>
    </citation>
    <scope>NUCLEOTIDE SEQUENCE</scope>
</reference>
<evidence type="ECO:0000313" key="3">
    <source>
        <dbReference type="EMBL" id="CAF4291731.1"/>
    </source>
</evidence>
<sequence>MNCLDTFISYHGGTIHAYTELEFTVIVIEISSNRIVETLDILIHSLIDPLVSFETIYDQIQIIDDESTIAQFDDHYRASRLLAYLAKENHPIRNFSWGNKKSLKEFITNNNSSIILKQFIKDRYCVPE</sequence>
<feature type="non-terminal residue" evidence="2">
    <location>
        <position position="128"/>
    </location>
</feature>
<name>A0A815U9F1_9BILA</name>
<dbReference type="Proteomes" id="UP000663882">
    <property type="component" value="Unassembled WGS sequence"/>
</dbReference>
<evidence type="ECO:0000313" key="4">
    <source>
        <dbReference type="Proteomes" id="UP000663882"/>
    </source>
</evidence>
<dbReference type="SUPFAM" id="SSF63411">
    <property type="entry name" value="LuxS/MPP-like metallohydrolase"/>
    <property type="match status" value="1"/>
</dbReference>
<dbReference type="EMBL" id="CAJNOO010013733">
    <property type="protein sequence ID" value="CAF1512867.1"/>
    <property type="molecule type" value="Genomic_DNA"/>
</dbReference>
<dbReference type="GO" id="GO:0046872">
    <property type="term" value="F:metal ion binding"/>
    <property type="evidence" value="ECO:0007669"/>
    <property type="project" value="UniProtKB-KW"/>
</dbReference>
<comment type="caution">
    <text evidence="2">The sequence shown here is derived from an EMBL/GenBank/DDBJ whole genome shotgun (WGS) entry which is preliminary data.</text>
</comment>
<dbReference type="EMBL" id="CAJOAX010044272">
    <property type="protein sequence ID" value="CAF4291731.1"/>
    <property type="molecule type" value="Genomic_DNA"/>
</dbReference>
<accession>A0A815U9F1</accession>